<dbReference type="AlphaFoldDB" id="A0A8U0IM87"/>
<dbReference type="InterPro" id="IPR058365">
    <property type="entry name" value="DUF8052"/>
</dbReference>
<dbReference type="Proteomes" id="UP000830434">
    <property type="component" value="Chromosome"/>
</dbReference>
<reference evidence="3" key="1">
    <citation type="submission" date="2022-04" db="EMBL/GenBank/DDBJ databases">
        <title>Diverse halophilic archaea isolated from saline environments.</title>
        <authorList>
            <person name="Cui H.-L."/>
        </authorList>
    </citation>
    <scope>NUCLEOTIDE SEQUENCE</scope>
    <source>
        <strain evidence="3">XZYJT40</strain>
    </source>
</reference>
<dbReference type="GeneID" id="72189472"/>
<dbReference type="Pfam" id="PF26226">
    <property type="entry name" value="DUF8052"/>
    <property type="match status" value="1"/>
</dbReference>
<evidence type="ECO:0000256" key="1">
    <source>
        <dbReference type="SAM" id="MobiDB-lite"/>
    </source>
</evidence>
<accession>A0A8U0IM87</accession>
<proteinExistence type="predicted"/>
<keyword evidence="4" id="KW-1185">Reference proteome</keyword>
<sequence length="215" mass="24414">MSDGASDPTDSENGAEVTVGGETVPEAAVPDDVPEWDDEYLDRVSDRLMFSFDLERKFDVRGRTFEMYGEMRIESQKQLFHAALNYGNHEKREHLFVRRADDVSRADLESLVGLGHDLADEWIDADERHFGTDFTFVVVAPELPDDVRSFVSGFRDRTLLKFGYYGDYEVNLVVVAPDEEEAVESEEAEVAAAFRLWESLDEVDESKGLLDRLFG</sequence>
<evidence type="ECO:0000313" key="3">
    <source>
        <dbReference type="EMBL" id="UPW01731.1"/>
    </source>
</evidence>
<feature type="region of interest" description="Disordered" evidence="1">
    <location>
        <begin position="1"/>
        <end position="32"/>
    </location>
</feature>
<dbReference type="RefSeq" id="WP_248656121.1">
    <property type="nucleotide sequence ID" value="NZ_CP096658.1"/>
</dbReference>
<organism evidence="3 4">
    <name type="scientific">Halorussus gelatinilyticus</name>
    <dbReference type="NCBI Taxonomy" id="2937524"/>
    <lineage>
        <taxon>Archaea</taxon>
        <taxon>Methanobacteriati</taxon>
        <taxon>Methanobacteriota</taxon>
        <taxon>Stenosarchaea group</taxon>
        <taxon>Halobacteria</taxon>
        <taxon>Halobacteriales</taxon>
        <taxon>Haladaptataceae</taxon>
        <taxon>Halorussus</taxon>
    </lineage>
</organism>
<gene>
    <name evidence="3" type="ORF">M0R88_06415</name>
</gene>
<protein>
    <recommendedName>
        <fullName evidence="2">DUF8052 domain-containing protein</fullName>
    </recommendedName>
</protein>
<feature type="domain" description="DUF8052" evidence="2">
    <location>
        <begin position="38"/>
        <end position="195"/>
    </location>
</feature>
<evidence type="ECO:0000259" key="2">
    <source>
        <dbReference type="Pfam" id="PF26226"/>
    </source>
</evidence>
<dbReference type="KEGG" id="haxz:M0R88_06415"/>
<dbReference type="EMBL" id="CP096658">
    <property type="protein sequence ID" value="UPW01731.1"/>
    <property type="molecule type" value="Genomic_DNA"/>
</dbReference>
<name>A0A8U0IM87_9EURY</name>
<evidence type="ECO:0000313" key="4">
    <source>
        <dbReference type="Proteomes" id="UP000830434"/>
    </source>
</evidence>